<feature type="region of interest" description="Disordered" evidence="1">
    <location>
        <begin position="201"/>
        <end position="231"/>
    </location>
</feature>
<protein>
    <submittedName>
        <fullName evidence="3">Uncharacterized protein</fullName>
    </submittedName>
</protein>
<proteinExistence type="predicted"/>
<evidence type="ECO:0000256" key="2">
    <source>
        <dbReference type="SAM" id="Phobius"/>
    </source>
</evidence>
<dbReference type="AlphaFoldDB" id="A0A7S1PQI6"/>
<reference evidence="3" key="1">
    <citation type="submission" date="2021-01" db="EMBL/GenBank/DDBJ databases">
        <authorList>
            <person name="Corre E."/>
            <person name="Pelletier E."/>
            <person name="Niang G."/>
            <person name="Scheremetjew M."/>
            <person name="Finn R."/>
            <person name="Kale V."/>
            <person name="Holt S."/>
            <person name="Cochrane G."/>
            <person name="Meng A."/>
            <person name="Brown T."/>
            <person name="Cohen L."/>
        </authorList>
    </citation>
    <scope>NUCLEOTIDE SEQUENCE</scope>
    <source>
        <strain evidence="3">OF101</strain>
    </source>
</reference>
<evidence type="ECO:0000313" key="3">
    <source>
        <dbReference type="EMBL" id="CAD9095823.1"/>
    </source>
</evidence>
<keyword evidence="2" id="KW-0472">Membrane</keyword>
<name>A0A7S1PQI6_ALECA</name>
<accession>A0A7S1PQI6</accession>
<organism evidence="3">
    <name type="scientific">Alexandrium catenella</name>
    <name type="common">Red tide dinoflagellate</name>
    <name type="synonym">Gonyaulax catenella</name>
    <dbReference type="NCBI Taxonomy" id="2925"/>
    <lineage>
        <taxon>Eukaryota</taxon>
        <taxon>Sar</taxon>
        <taxon>Alveolata</taxon>
        <taxon>Dinophyceae</taxon>
        <taxon>Gonyaulacales</taxon>
        <taxon>Pyrocystaceae</taxon>
        <taxon>Alexandrium</taxon>
    </lineage>
</organism>
<sequence length="231" mass="25685">MPIGPEEFVGIPVGLKVVLWAELIIFTPFTLKHYFGGFEPKWARMSNTKLGQMALWAGEMQNGVGALALMYMIFDALCVNQISRIEVEILFLSHALWIGCCTAFCPPPPAFLLLFGMNPHFYLTVGVWCTATKMARPVCLIVSGAIMLFGIYRQYFQFRSTIFPNEPFDLDTFGRAQTELNMNTMEEVNAALRKASPVDHLMKPPPKAAKEEASQPAKAVSTETTPLLGSK</sequence>
<feature type="transmembrane region" description="Helical" evidence="2">
    <location>
        <begin position="134"/>
        <end position="152"/>
    </location>
</feature>
<keyword evidence="2" id="KW-1133">Transmembrane helix</keyword>
<gene>
    <name evidence="3" type="ORF">ACAT0790_LOCUS4984</name>
</gene>
<keyword evidence="2" id="KW-0812">Transmembrane</keyword>
<dbReference type="EMBL" id="HBGE01008279">
    <property type="protein sequence ID" value="CAD9095823.1"/>
    <property type="molecule type" value="Transcribed_RNA"/>
</dbReference>
<feature type="transmembrane region" description="Helical" evidence="2">
    <location>
        <begin position="89"/>
        <end position="114"/>
    </location>
</feature>
<evidence type="ECO:0000256" key="1">
    <source>
        <dbReference type="SAM" id="MobiDB-lite"/>
    </source>
</evidence>
<feature type="transmembrane region" description="Helical" evidence="2">
    <location>
        <begin position="63"/>
        <end position="82"/>
    </location>
</feature>
<feature type="compositionally biased region" description="Polar residues" evidence="1">
    <location>
        <begin position="221"/>
        <end position="231"/>
    </location>
</feature>
<feature type="compositionally biased region" description="Basic and acidic residues" evidence="1">
    <location>
        <begin position="201"/>
        <end position="213"/>
    </location>
</feature>